<evidence type="ECO:0000313" key="5">
    <source>
        <dbReference type="RefSeq" id="XP_010267050.1"/>
    </source>
</evidence>
<protein>
    <submittedName>
        <fullName evidence="4 5">Uncharacterized protein LOC104604424 isoform X1</fullName>
    </submittedName>
</protein>
<feature type="compositionally biased region" description="Acidic residues" evidence="1">
    <location>
        <begin position="300"/>
        <end position="315"/>
    </location>
</feature>
<dbReference type="KEGG" id="nnu:104604424"/>
<dbReference type="AlphaFoldDB" id="A0A1U8AIM8"/>
<dbReference type="GeneID" id="104604424"/>
<evidence type="ECO:0000313" key="3">
    <source>
        <dbReference type="Proteomes" id="UP000189703"/>
    </source>
</evidence>
<dbReference type="PANTHER" id="PTHR32166">
    <property type="entry name" value="OSJNBA0013A04.12 PROTEIN"/>
    <property type="match status" value="1"/>
</dbReference>
<dbReference type="SUPFAM" id="SSF53098">
    <property type="entry name" value="Ribonuclease H-like"/>
    <property type="match status" value="1"/>
</dbReference>
<dbReference type="Pfam" id="PF05699">
    <property type="entry name" value="Dimer_Tnp_hAT"/>
    <property type="match status" value="1"/>
</dbReference>
<sequence length="315" mass="36380">MVRETVMMPSFWNNIIFIIKVCNPLIHVLRLVDRENKPSMGHIYEAMDRAKETIANAFGGNKEKYESIFEIIDKRWECQLHQPLHAAGFYLNPQFYYDNAEKTDTDEEIVSGLYKVIQMLEKDRDKASLIIDELSKYKNAEGIFGFNMAICQRKKKEPADWWITFGASTPNLQKIAVKILSLTCSASGYERNWSVFEHIHTRKRNQLDQKRLNDLVFVRFNQMLKESFNSHSIIDPISLKDLDENNEWLLGEMASDGGGAKNDLVFDNDSLTQGDGDGALSSGVEELEEENIDDYRSDDYENEIEFSSEDEENDE</sequence>
<evidence type="ECO:0000313" key="4">
    <source>
        <dbReference type="RefSeq" id="XP_010267049.1"/>
    </source>
</evidence>
<reference evidence="4 5" key="1">
    <citation type="submission" date="2025-04" db="UniProtKB">
        <authorList>
            <consortium name="RefSeq"/>
        </authorList>
    </citation>
    <scope>IDENTIFICATION</scope>
</reference>
<dbReference type="OrthoDB" id="2012664at2759"/>
<evidence type="ECO:0000259" key="2">
    <source>
        <dbReference type="Pfam" id="PF05699"/>
    </source>
</evidence>
<gene>
    <name evidence="4 5" type="primary">LOC104604424</name>
</gene>
<name>A0A1U8AIM8_NELNU</name>
<evidence type="ECO:0000256" key="1">
    <source>
        <dbReference type="SAM" id="MobiDB-lite"/>
    </source>
</evidence>
<dbReference type="InterPro" id="IPR008906">
    <property type="entry name" value="HATC_C_dom"/>
</dbReference>
<dbReference type="RefSeq" id="XP_010267050.1">
    <property type="nucleotide sequence ID" value="XM_010268748.2"/>
</dbReference>
<dbReference type="eggNOG" id="ENOG502SI2R">
    <property type="taxonomic scope" value="Eukaryota"/>
</dbReference>
<dbReference type="GO" id="GO:0046983">
    <property type="term" value="F:protein dimerization activity"/>
    <property type="evidence" value="ECO:0007669"/>
    <property type="project" value="InterPro"/>
</dbReference>
<feature type="domain" description="HAT C-terminal dimerisation" evidence="2">
    <location>
        <begin position="135"/>
        <end position="221"/>
    </location>
</feature>
<accession>A0A1U8AIM8</accession>
<feature type="region of interest" description="Disordered" evidence="1">
    <location>
        <begin position="271"/>
        <end position="315"/>
    </location>
</feature>
<organism evidence="3 4">
    <name type="scientific">Nelumbo nucifera</name>
    <name type="common">Sacred lotus</name>
    <dbReference type="NCBI Taxonomy" id="4432"/>
    <lineage>
        <taxon>Eukaryota</taxon>
        <taxon>Viridiplantae</taxon>
        <taxon>Streptophyta</taxon>
        <taxon>Embryophyta</taxon>
        <taxon>Tracheophyta</taxon>
        <taxon>Spermatophyta</taxon>
        <taxon>Magnoliopsida</taxon>
        <taxon>Proteales</taxon>
        <taxon>Nelumbonaceae</taxon>
        <taxon>Nelumbo</taxon>
    </lineage>
</organism>
<dbReference type="InterPro" id="IPR012337">
    <property type="entry name" value="RNaseH-like_sf"/>
</dbReference>
<proteinExistence type="predicted"/>
<keyword evidence="3" id="KW-1185">Reference proteome</keyword>
<dbReference type="PANTHER" id="PTHR32166:SF74">
    <property type="entry name" value="OS05G0256350 PROTEIN"/>
    <property type="match status" value="1"/>
</dbReference>
<dbReference type="RefSeq" id="XP_010267049.1">
    <property type="nucleotide sequence ID" value="XM_010268747.2"/>
</dbReference>
<dbReference type="OMA" id="SELHCAG"/>
<dbReference type="Proteomes" id="UP000189703">
    <property type="component" value="Unplaced"/>
</dbReference>